<reference evidence="1" key="1">
    <citation type="submission" date="2021-01" db="EMBL/GenBank/DDBJ databases">
        <title>Chromosome-level genome assembly of a human fungal pathogen reveals clustering of transcriptionally co-regulated genes.</title>
        <authorList>
            <person name="Voorhies M."/>
            <person name="Cohen S."/>
            <person name="Shea T.P."/>
            <person name="Petrus S."/>
            <person name="Munoz J.F."/>
            <person name="Poplawski S."/>
            <person name="Goldman W.E."/>
            <person name="Michael T."/>
            <person name="Cuomo C.A."/>
            <person name="Sil A."/>
            <person name="Beyhan S."/>
        </authorList>
    </citation>
    <scope>NUCLEOTIDE SEQUENCE</scope>
    <source>
        <strain evidence="1">WU24</strain>
    </source>
</reference>
<dbReference type="Proteomes" id="UP000663671">
    <property type="component" value="Chromosome 1"/>
</dbReference>
<accession>A0A8A1MFF5</accession>
<dbReference type="VEuPathDB" id="FungiDB:I7I51_00950"/>
<name>A0A8A1MFF5_AJECA</name>
<proteinExistence type="predicted"/>
<dbReference type="EMBL" id="CP069114">
    <property type="protein sequence ID" value="QSS63890.1"/>
    <property type="molecule type" value="Genomic_DNA"/>
</dbReference>
<evidence type="ECO:0000313" key="1">
    <source>
        <dbReference type="EMBL" id="QSS63890.1"/>
    </source>
</evidence>
<protein>
    <submittedName>
        <fullName evidence="1">Uncharacterized protein</fullName>
    </submittedName>
</protein>
<evidence type="ECO:0000313" key="2">
    <source>
        <dbReference type="Proteomes" id="UP000663671"/>
    </source>
</evidence>
<sequence>MHTHVDIEISYLPCTEYLRQYDLPMNSLCPGAFEWLQVNTTCTIPNKPLAYSMTSQPSFGASGGLNPLSRPLPCQFTSRAIIGDN</sequence>
<dbReference type="AlphaFoldDB" id="A0A8A1MFF5"/>
<organism evidence="1 2">
    <name type="scientific">Ajellomyces capsulatus</name>
    <name type="common">Darling's disease fungus</name>
    <name type="synonym">Histoplasma capsulatum</name>
    <dbReference type="NCBI Taxonomy" id="5037"/>
    <lineage>
        <taxon>Eukaryota</taxon>
        <taxon>Fungi</taxon>
        <taxon>Dikarya</taxon>
        <taxon>Ascomycota</taxon>
        <taxon>Pezizomycotina</taxon>
        <taxon>Eurotiomycetes</taxon>
        <taxon>Eurotiomycetidae</taxon>
        <taxon>Onygenales</taxon>
        <taxon>Ajellomycetaceae</taxon>
        <taxon>Histoplasma</taxon>
    </lineage>
</organism>
<gene>
    <name evidence="1" type="ORF">I7I51_00950</name>
</gene>